<dbReference type="SUPFAM" id="SSF56752">
    <property type="entry name" value="D-aminoacid aminotransferase-like PLP-dependent enzymes"/>
    <property type="match status" value="1"/>
</dbReference>
<organism evidence="2 3">
    <name type="scientific">Gulosibacter macacae</name>
    <dbReference type="NCBI Taxonomy" id="2488791"/>
    <lineage>
        <taxon>Bacteria</taxon>
        <taxon>Bacillati</taxon>
        <taxon>Actinomycetota</taxon>
        <taxon>Actinomycetes</taxon>
        <taxon>Micrococcales</taxon>
        <taxon>Microbacteriaceae</taxon>
        <taxon>Gulosibacter</taxon>
    </lineage>
</organism>
<dbReference type="OrthoDB" id="3199344at2"/>
<evidence type="ECO:0000313" key="3">
    <source>
        <dbReference type="Proteomes" id="UP000274391"/>
    </source>
</evidence>
<gene>
    <name evidence="2" type="ORF">EG850_11280</name>
</gene>
<dbReference type="Pfam" id="PF01063">
    <property type="entry name" value="Aminotran_4"/>
    <property type="match status" value="1"/>
</dbReference>
<dbReference type="GO" id="GO:0046394">
    <property type="term" value="P:carboxylic acid biosynthetic process"/>
    <property type="evidence" value="ECO:0007669"/>
    <property type="project" value="UniProtKB-ARBA"/>
</dbReference>
<dbReference type="InterPro" id="IPR036038">
    <property type="entry name" value="Aminotransferase-like"/>
</dbReference>
<dbReference type="GO" id="GO:0005829">
    <property type="term" value="C:cytosol"/>
    <property type="evidence" value="ECO:0007669"/>
    <property type="project" value="TreeGrafter"/>
</dbReference>
<dbReference type="Proteomes" id="UP000274391">
    <property type="component" value="Unassembled WGS sequence"/>
</dbReference>
<evidence type="ECO:0000256" key="1">
    <source>
        <dbReference type="ARBA" id="ARBA00009320"/>
    </source>
</evidence>
<dbReference type="EMBL" id="RQVS01000015">
    <property type="protein sequence ID" value="RRJ85871.1"/>
    <property type="molecule type" value="Genomic_DNA"/>
</dbReference>
<dbReference type="PANTHER" id="PTHR42743">
    <property type="entry name" value="AMINO-ACID AMINOTRANSFERASE"/>
    <property type="match status" value="1"/>
</dbReference>
<accession>A0A3P3VSU4</accession>
<reference evidence="2 3" key="1">
    <citation type="submission" date="2018-11" db="EMBL/GenBank/DDBJ databases">
        <title>YIM 102482-1 draft genome.</title>
        <authorList>
            <person name="Li G."/>
            <person name="Jiang Y."/>
        </authorList>
    </citation>
    <scope>NUCLEOTIDE SEQUENCE [LARGE SCALE GENOMIC DNA]</scope>
    <source>
        <strain evidence="2 3">YIM 102482-1</strain>
    </source>
</reference>
<dbReference type="InterPro" id="IPR001544">
    <property type="entry name" value="Aminotrans_IV"/>
</dbReference>
<sequence length="287" mass="30373">MTSPSATPANLVALLDGTVVDVASPLIRADDLGLVRGDGIFDVAHGHNGRVPGLEAHLGRLADSARILVLPEPDFDGYRRAVDALVEAWDWQAEPEALIRMVFTRGPEAGGDPTSFVMIAPVSATAKREREGVRVVVLDRGMEGEGIVDLPWLLPGAKSLSYGINMAAKRWAVANGADDALFITPSGRLLEGPTSTLVVDLDGALRTPTQDGILKSITLEDLFAKGPAAGLDVAFADLQLADLDRIRGAWLLSSGRILAPITHLDGKPVPRSPLHDELARVLEVPGA</sequence>
<dbReference type="InterPro" id="IPR043131">
    <property type="entry name" value="BCAT-like_N"/>
</dbReference>
<comment type="caution">
    <text evidence="2">The sequence shown here is derived from an EMBL/GenBank/DDBJ whole genome shotgun (WGS) entry which is preliminary data.</text>
</comment>
<dbReference type="AlphaFoldDB" id="A0A3P3VSU4"/>
<name>A0A3P3VSU4_9MICO</name>
<proteinExistence type="inferred from homology"/>
<dbReference type="Gene3D" id="3.30.470.10">
    <property type="match status" value="1"/>
</dbReference>
<dbReference type="Gene3D" id="3.20.10.10">
    <property type="entry name" value="D-amino Acid Aminotransferase, subunit A, domain 2"/>
    <property type="match status" value="1"/>
</dbReference>
<dbReference type="InterPro" id="IPR050571">
    <property type="entry name" value="Class-IV_PLP-Dep_Aminotrnsfr"/>
</dbReference>
<keyword evidence="2" id="KW-0456">Lyase</keyword>
<dbReference type="EC" id="4.1.3.38" evidence="2"/>
<dbReference type="RefSeq" id="WP_124973537.1">
    <property type="nucleotide sequence ID" value="NZ_RQVS01000015.1"/>
</dbReference>
<dbReference type="GO" id="GO:0008696">
    <property type="term" value="F:4-amino-4-deoxychorismate lyase activity"/>
    <property type="evidence" value="ECO:0007669"/>
    <property type="project" value="UniProtKB-EC"/>
</dbReference>
<comment type="similarity">
    <text evidence="1">Belongs to the class-IV pyridoxal-phosphate-dependent aminotransferase family.</text>
</comment>
<evidence type="ECO:0000313" key="2">
    <source>
        <dbReference type="EMBL" id="RRJ85871.1"/>
    </source>
</evidence>
<dbReference type="PANTHER" id="PTHR42743:SF11">
    <property type="entry name" value="AMINODEOXYCHORISMATE LYASE"/>
    <property type="match status" value="1"/>
</dbReference>
<dbReference type="InterPro" id="IPR043132">
    <property type="entry name" value="BCAT-like_C"/>
</dbReference>
<keyword evidence="3" id="KW-1185">Reference proteome</keyword>
<protein>
    <submittedName>
        <fullName evidence="2">Aminodeoxychorismate lyase</fullName>
        <ecNumber evidence="2">4.1.3.38</ecNumber>
    </submittedName>
</protein>